<evidence type="ECO:0000313" key="2">
    <source>
        <dbReference type="EMBL" id="SVC10125.1"/>
    </source>
</evidence>
<feature type="transmembrane region" description="Helical" evidence="1">
    <location>
        <begin position="12"/>
        <end position="30"/>
    </location>
</feature>
<gene>
    <name evidence="2" type="ORF">METZ01_LOCUS262979</name>
</gene>
<keyword evidence="1" id="KW-0472">Membrane</keyword>
<protein>
    <recommendedName>
        <fullName evidence="3">Ferric oxidoreductase domain-containing protein</fullName>
    </recommendedName>
</protein>
<keyword evidence="1" id="KW-1133">Transmembrane helix</keyword>
<reference evidence="2" key="1">
    <citation type="submission" date="2018-05" db="EMBL/GenBank/DDBJ databases">
        <authorList>
            <person name="Lanie J.A."/>
            <person name="Ng W.-L."/>
            <person name="Kazmierczak K.M."/>
            <person name="Andrzejewski T.M."/>
            <person name="Davidsen T.M."/>
            <person name="Wayne K.J."/>
            <person name="Tettelin H."/>
            <person name="Glass J.I."/>
            <person name="Rusch D."/>
            <person name="Podicherti R."/>
            <person name="Tsui H.-C.T."/>
            <person name="Winkler M.E."/>
        </authorList>
    </citation>
    <scope>NUCLEOTIDE SEQUENCE</scope>
</reference>
<name>A0A382JES4_9ZZZZ</name>
<keyword evidence="1" id="KW-0812">Transmembrane</keyword>
<dbReference type="EMBL" id="UINC01073606">
    <property type="protein sequence ID" value="SVC10125.1"/>
    <property type="molecule type" value="Genomic_DNA"/>
</dbReference>
<evidence type="ECO:0000256" key="1">
    <source>
        <dbReference type="SAM" id="Phobius"/>
    </source>
</evidence>
<organism evidence="2">
    <name type="scientific">marine metagenome</name>
    <dbReference type="NCBI Taxonomy" id="408172"/>
    <lineage>
        <taxon>unclassified sequences</taxon>
        <taxon>metagenomes</taxon>
        <taxon>ecological metagenomes</taxon>
    </lineage>
</organism>
<dbReference type="AlphaFoldDB" id="A0A382JES4"/>
<accession>A0A382JES4</accession>
<feature type="transmembrane region" description="Helical" evidence="1">
    <location>
        <begin position="36"/>
        <end position="52"/>
    </location>
</feature>
<proteinExistence type="predicted"/>
<sequence>LGAQNWRRLHKCVYLAAVLVAIHFIMIRKGFQLEPLIYAGVLFLLLMSRLLLRRKQKTTSP</sequence>
<evidence type="ECO:0008006" key="3">
    <source>
        <dbReference type="Google" id="ProtNLM"/>
    </source>
</evidence>
<feature type="non-terminal residue" evidence="2">
    <location>
        <position position="1"/>
    </location>
</feature>